<organism evidence="1 2">
    <name type="scientific">Candidatus Scalindua brodae</name>
    <dbReference type="NCBI Taxonomy" id="237368"/>
    <lineage>
        <taxon>Bacteria</taxon>
        <taxon>Pseudomonadati</taxon>
        <taxon>Planctomycetota</taxon>
        <taxon>Candidatus Brocadiia</taxon>
        <taxon>Candidatus Brocadiales</taxon>
        <taxon>Candidatus Scalinduaceae</taxon>
        <taxon>Candidatus Scalindua</taxon>
    </lineage>
</organism>
<name>A0A0B0ELR7_9BACT</name>
<sequence>MIVWDEKKNIKLKLERNISFETVSDIILNKQYLDILDNPSRADQNLFVIEVNKYIYAVPFIIDKESNIVLKTIFPSRKLNKKYGGKND</sequence>
<comment type="caution">
    <text evidence="1">The sequence shown here is derived from an EMBL/GenBank/DDBJ whole genome shotgun (WGS) entry which is preliminary data.</text>
</comment>
<protein>
    <recommendedName>
        <fullName evidence="3">Toxin</fullName>
    </recommendedName>
</protein>
<evidence type="ECO:0000313" key="2">
    <source>
        <dbReference type="Proteomes" id="UP000030652"/>
    </source>
</evidence>
<evidence type="ECO:0000313" key="1">
    <source>
        <dbReference type="EMBL" id="KHE91635.1"/>
    </source>
</evidence>
<gene>
    <name evidence="1" type="ORF">SCABRO_02630</name>
</gene>
<dbReference type="AlphaFoldDB" id="A0A0B0ELR7"/>
<evidence type="ECO:0008006" key="3">
    <source>
        <dbReference type="Google" id="ProtNLM"/>
    </source>
</evidence>
<dbReference type="EMBL" id="JRYO01000188">
    <property type="protein sequence ID" value="KHE91635.1"/>
    <property type="molecule type" value="Genomic_DNA"/>
</dbReference>
<dbReference type="Proteomes" id="UP000030652">
    <property type="component" value="Unassembled WGS sequence"/>
</dbReference>
<accession>A0A0B0ELR7</accession>
<reference evidence="1 2" key="1">
    <citation type="submission" date="2014-10" db="EMBL/GenBank/DDBJ databases">
        <title>Draft genome of anammox bacterium scalindua brodae, obtained using differential coverage binning of sequence data from two enrichment reactors.</title>
        <authorList>
            <person name="Speth D.R."/>
            <person name="Russ L."/>
            <person name="Kartal B."/>
            <person name="Op den Camp H.J."/>
            <person name="Dutilh B.E."/>
            <person name="Jetten M.S."/>
        </authorList>
    </citation>
    <scope>NUCLEOTIDE SEQUENCE [LARGE SCALE GENOMIC DNA]</scope>
    <source>
        <strain evidence="1">RU1</strain>
    </source>
</reference>
<proteinExistence type="predicted"/>